<evidence type="ECO:0000256" key="1">
    <source>
        <dbReference type="ARBA" id="ARBA00004651"/>
    </source>
</evidence>
<organism evidence="7 8">
    <name type="scientific">Vibrio galatheae</name>
    <dbReference type="NCBI Taxonomy" id="579748"/>
    <lineage>
        <taxon>Bacteria</taxon>
        <taxon>Pseudomonadati</taxon>
        <taxon>Pseudomonadota</taxon>
        <taxon>Gammaproteobacteria</taxon>
        <taxon>Vibrionales</taxon>
        <taxon>Vibrionaceae</taxon>
        <taxon>Vibrio</taxon>
    </lineage>
</organism>
<protein>
    <submittedName>
        <fullName evidence="7">Amino acid transporter LysE</fullName>
    </submittedName>
</protein>
<dbReference type="AlphaFoldDB" id="A0A0F4NIT0"/>
<dbReference type="PANTHER" id="PTHR30086">
    <property type="entry name" value="ARGININE EXPORTER PROTEIN ARGO"/>
    <property type="match status" value="1"/>
</dbReference>
<evidence type="ECO:0000256" key="6">
    <source>
        <dbReference type="SAM" id="Phobius"/>
    </source>
</evidence>
<dbReference type="GO" id="GO:0015171">
    <property type="term" value="F:amino acid transmembrane transporter activity"/>
    <property type="evidence" value="ECO:0007669"/>
    <property type="project" value="TreeGrafter"/>
</dbReference>
<comment type="caution">
    <text evidence="7">The sequence shown here is derived from an EMBL/GenBank/DDBJ whole genome shotgun (WGS) entry which is preliminary data.</text>
</comment>
<feature type="transmembrane region" description="Helical" evidence="6">
    <location>
        <begin position="173"/>
        <end position="191"/>
    </location>
</feature>
<comment type="subcellular location">
    <subcellularLocation>
        <location evidence="1">Cell membrane</location>
        <topology evidence="1">Multi-pass membrane protein</topology>
    </subcellularLocation>
</comment>
<reference evidence="7 8" key="1">
    <citation type="journal article" date="2015" name="BMC Genomics">
        <title>Genome mining reveals unlocked bioactive potential of marine Gram-negative bacteria.</title>
        <authorList>
            <person name="Machado H."/>
            <person name="Sonnenschein E.C."/>
            <person name="Melchiorsen J."/>
            <person name="Gram L."/>
        </authorList>
    </citation>
    <scope>NUCLEOTIDE SEQUENCE [LARGE SCALE GENOMIC DNA]</scope>
    <source>
        <strain evidence="7 8">S2757</strain>
    </source>
</reference>
<dbReference type="PATRIC" id="fig|579748.3.peg.2239"/>
<evidence type="ECO:0000313" key="8">
    <source>
        <dbReference type="Proteomes" id="UP000033673"/>
    </source>
</evidence>
<keyword evidence="4 6" id="KW-1133">Transmembrane helix</keyword>
<proteinExistence type="predicted"/>
<evidence type="ECO:0000256" key="2">
    <source>
        <dbReference type="ARBA" id="ARBA00022475"/>
    </source>
</evidence>
<evidence type="ECO:0000313" key="7">
    <source>
        <dbReference type="EMBL" id="KJY82718.1"/>
    </source>
</evidence>
<feature type="transmembrane region" description="Helical" evidence="6">
    <location>
        <begin position="70"/>
        <end position="88"/>
    </location>
</feature>
<feature type="transmembrane region" description="Helical" evidence="6">
    <location>
        <begin position="137"/>
        <end position="161"/>
    </location>
</feature>
<evidence type="ECO:0000256" key="4">
    <source>
        <dbReference type="ARBA" id="ARBA00022989"/>
    </source>
</evidence>
<accession>A0A0F4NIT0</accession>
<keyword evidence="8" id="KW-1185">Reference proteome</keyword>
<name>A0A0F4NIT0_9VIBR</name>
<dbReference type="STRING" id="579748.TW81_10860"/>
<feature type="transmembrane region" description="Helical" evidence="6">
    <location>
        <begin position="40"/>
        <end position="64"/>
    </location>
</feature>
<dbReference type="OrthoDB" id="9812084at2"/>
<evidence type="ECO:0000256" key="3">
    <source>
        <dbReference type="ARBA" id="ARBA00022692"/>
    </source>
</evidence>
<dbReference type="Proteomes" id="UP000033673">
    <property type="component" value="Unassembled WGS sequence"/>
</dbReference>
<gene>
    <name evidence="7" type="ORF">TW81_10860</name>
</gene>
<dbReference type="GO" id="GO:0005886">
    <property type="term" value="C:plasma membrane"/>
    <property type="evidence" value="ECO:0007669"/>
    <property type="project" value="UniProtKB-SubCell"/>
</dbReference>
<keyword evidence="5 6" id="KW-0472">Membrane</keyword>
<dbReference type="RefSeq" id="WP_045955743.1">
    <property type="nucleotide sequence ID" value="NZ_JXXV01000018.1"/>
</dbReference>
<dbReference type="Pfam" id="PF01810">
    <property type="entry name" value="LysE"/>
    <property type="match status" value="1"/>
</dbReference>
<dbReference type="PANTHER" id="PTHR30086:SF20">
    <property type="entry name" value="ARGININE EXPORTER PROTEIN ARGO-RELATED"/>
    <property type="match status" value="1"/>
</dbReference>
<sequence>MELEQLSALVIFAFVSTFTPGPNNLMLMTSGANVGYMRTLPHMCGVAFGFAFMVLLVGLGLSAIFDTYPITHLILKYVSLAYLAYLALKIALSGRAKDVDNFQPMTFFGAASFQWVNPKGWSMALSSVTLYSNGGGWIELLIISATFLLVNFPSGTFWILAGRELQRWLTSSIRIRSFNIAMAVLLVGSTLPMI</sequence>
<evidence type="ECO:0000256" key="5">
    <source>
        <dbReference type="ARBA" id="ARBA00023136"/>
    </source>
</evidence>
<dbReference type="EMBL" id="JXXV01000018">
    <property type="protein sequence ID" value="KJY82718.1"/>
    <property type="molecule type" value="Genomic_DNA"/>
</dbReference>
<keyword evidence="3 6" id="KW-0812">Transmembrane</keyword>
<feature type="transmembrane region" description="Helical" evidence="6">
    <location>
        <begin position="6"/>
        <end position="28"/>
    </location>
</feature>
<dbReference type="GO" id="GO:0033228">
    <property type="term" value="P:cysteine export across plasma membrane"/>
    <property type="evidence" value="ECO:0007669"/>
    <property type="project" value="TreeGrafter"/>
</dbReference>
<dbReference type="InterPro" id="IPR001123">
    <property type="entry name" value="LeuE-type"/>
</dbReference>
<keyword evidence="2" id="KW-1003">Cell membrane</keyword>